<accession>A0ACC3BMK7</accession>
<evidence type="ECO:0000313" key="1">
    <source>
        <dbReference type="EMBL" id="KAK1859219.1"/>
    </source>
</evidence>
<evidence type="ECO:0000313" key="2">
    <source>
        <dbReference type="Proteomes" id="UP000798662"/>
    </source>
</evidence>
<proteinExistence type="predicted"/>
<name>A0ACC3BMK7_PYRYE</name>
<reference evidence="1" key="1">
    <citation type="submission" date="2019-11" db="EMBL/GenBank/DDBJ databases">
        <title>Nori genome reveals adaptations in red seaweeds to the harsh intertidal environment.</title>
        <authorList>
            <person name="Wang D."/>
            <person name="Mao Y."/>
        </authorList>
    </citation>
    <scope>NUCLEOTIDE SEQUENCE</scope>
    <source>
        <tissue evidence="1">Gametophyte</tissue>
    </source>
</reference>
<sequence>MASLRSLLQYTDTERKWLLAEDGDVERHLSPAGLRNAAVWRTTETFSAEPFTQGMMDAPDSALGMDLAYLLVPFSCVNGRTMGHVSMATRFCIWFEEPEAPPAEPPPPPPAPSPAKSSAAAAAIIEPLVEAAAPETRALATANPMTVGRFLYDEDAHEMILRLHFAGNVTIMRYKVLPSTGLRERSVTMCMPPPGDDGSGDVLPDVVTSHLDILDVCHGGRHGQDEASGGWGSGAASAPPSAALLDPSSPGAAFSPSAVAVRTSVVDFEGFGASVAARMGGLYQPCLSGVMFGTPFTQDAGGWVADGFASAQSCLRLSSVGAGERRSTLETRGYHFHPTLPSLPPDAVSALEQSFSRLAFSSTPTQRMPGLPMITAAGDAKPGSDGDLSGVSTDSKNAWLAAHLGVDKGLAGYPVPIAELLPTPMDEPLLAGGDVLAPAGVPGVPSSWAAAGAQPSADADKSESLDAAISGWTPDQRELFEALYGTVPPISSSLRRQTTATAAAAAASAAASAPLPPPTPVVDIWAGGVALNGGSSEGPPPPTSTPPHPLAACTIAEVSNDDADELPSPEQVEGFSRLFTTTDSSGSSS</sequence>
<dbReference type="Proteomes" id="UP000798662">
    <property type="component" value="Chromosome 1"/>
</dbReference>
<dbReference type="EMBL" id="CM020618">
    <property type="protein sequence ID" value="KAK1859219.1"/>
    <property type="molecule type" value="Genomic_DNA"/>
</dbReference>
<keyword evidence="2" id="KW-1185">Reference proteome</keyword>
<gene>
    <name evidence="1" type="ORF">I4F81_001816</name>
</gene>
<organism evidence="1 2">
    <name type="scientific">Pyropia yezoensis</name>
    <name type="common">Susabi-nori</name>
    <name type="synonym">Porphyra yezoensis</name>
    <dbReference type="NCBI Taxonomy" id="2788"/>
    <lineage>
        <taxon>Eukaryota</taxon>
        <taxon>Rhodophyta</taxon>
        <taxon>Bangiophyceae</taxon>
        <taxon>Bangiales</taxon>
        <taxon>Bangiaceae</taxon>
        <taxon>Pyropia</taxon>
    </lineage>
</organism>
<comment type="caution">
    <text evidence="1">The sequence shown here is derived from an EMBL/GenBank/DDBJ whole genome shotgun (WGS) entry which is preliminary data.</text>
</comment>
<protein>
    <submittedName>
        <fullName evidence="1">Uncharacterized protein</fullName>
    </submittedName>
</protein>